<dbReference type="Pfam" id="PF07766">
    <property type="entry name" value="LETM1_RBD"/>
    <property type="match status" value="2"/>
</dbReference>
<dbReference type="Proteomes" id="UP000095284">
    <property type="component" value="Unplaced"/>
</dbReference>
<dbReference type="OrthoDB" id="73691at2759"/>
<keyword evidence="5" id="KW-1185">Reference proteome</keyword>
<evidence type="ECO:0000313" key="6">
    <source>
        <dbReference type="WBParaSite" id="BXY_0140800.1"/>
    </source>
</evidence>
<dbReference type="eggNOG" id="KOG4263">
    <property type="taxonomic scope" value="Eukaryota"/>
</dbReference>
<keyword evidence="1" id="KW-0812">Transmembrane</keyword>
<dbReference type="EMBL" id="CAJFCV020000001">
    <property type="protein sequence ID" value="CAG9083556.1"/>
    <property type="molecule type" value="Genomic_DNA"/>
</dbReference>
<proteinExistence type="predicted"/>
<feature type="transmembrane region" description="Helical" evidence="1">
    <location>
        <begin position="97"/>
        <end position="120"/>
    </location>
</feature>
<feature type="domain" description="Letm1 RBD" evidence="2">
    <location>
        <begin position="167"/>
        <end position="264"/>
    </location>
</feature>
<reference evidence="6" key="1">
    <citation type="submission" date="2016-11" db="UniProtKB">
        <authorList>
            <consortium name="WormBaseParasite"/>
        </authorList>
    </citation>
    <scope>IDENTIFICATION</scope>
</reference>
<dbReference type="WBParaSite" id="BXY_0140800.1">
    <property type="protein sequence ID" value="BXY_0140800.1"/>
    <property type="gene ID" value="BXY_0140800"/>
</dbReference>
<evidence type="ECO:0000259" key="2">
    <source>
        <dbReference type="Pfam" id="PF07766"/>
    </source>
</evidence>
<feature type="domain" description="Letm1 RBD" evidence="2">
    <location>
        <begin position="80"/>
        <end position="158"/>
    </location>
</feature>
<dbReference type="InterPro" id="IPR033122">
    <property type="entry name" value="LETM1-like_RBD"/>
</dbReference>
<evidence type="ECO:0000313" key="5">
    <source>
        <dbReference type="Proteomes" id="UP000659654"/>
    </source>
</evidence>
<keyword evidence="1" id="KW-1133">Transmembrane helix</keyword>
<evidence type="ECO:0000313" key="4">
    <source>
        <dbReference type="Proteomes" id="UP000095284"/>
    </source>
</evidence>
<evidence type="ECO:0000256" key="1">
    <source>
        <dbReference type="SAM" id="Phobius"/>
    </source>
</evidence>
<accession>A0A1I7RL23</accession>
<dbReference type="EMBL" id="CAJFDI010000001">
    <property type="protein sequence ID" value="CAD5208963.1"/>
    <property type="molecule type" value="Genomic_DNA"/>
</dbReference>
<sequence length="275" mass="32710">MIVSSISRLTLRPTSISYGQNCQISIYRKYEKFLEKKYPKIYRVHRLVVDGCRDCVMDVRTLYRLNKDLKYGKRGLSEMNTKELMCLLQCPPELMRILVILVLLQFPIIGEGLIISAIFFPRFVLTRHFWTSHQKEEFWQKTYDYTFRPRIKRLQEFTEKENFSLESPVKLVDLSVPHLLTLCRLHRSWPLYGCKGLEQRASVMKQLDHVILEDLEEMDETELRNQMFLRRLDFHLKSEEEMKDSIRNWVKNSKKLGSNPGALLHLPAILAQREE</sequence>
<evidence type="ECO:0000313" key="3">
    <source>
        <dbReference type="EMBL" id="CAD5208963.1"/>
    </source>
</evidence>
<protein>
    <submittedName>
        <fullName evidence="3">(pine wood nematode) hypothetical protein</fullName>
    </submittedName>
</protein>
<organism evidence="4 6">
    <name type="scientific">Bursaphelenchus xylophilus</name>
    <name type="common">Pinewood nematode worm</name>
    <name type="synonym">Aphelenchoides xylophilus</name>
    <dbReference type="NCBI Taxonomy" id="6326"/>
    <lineage>
        <taxon>Eukaryota</taxon>
        <taxon>Metazoa</taxon>
        <taxon>Ecdysozoa</taxon>
        <taxon>Nematoda</taxon>
        <taxon>Chromadorea</taxon>
        <taxon>Rhabditida</taxon>
        <taxon>Tylenchina</taxon>
        <taxon>Tylenchomorpha</taxon>
        <taxon>Aphelenchoidea</taxon>
        <taxon>Aphelenchoididae</taxon>
        <taxon>Bursaphelenchus</taxon>
    </lineage>
</organism>
<reference evidence="3" key="2">
    <citation type="submission" date="2020-09" db="EMBL/GenBank/DDBJ databases">
        <authorList>
            <person name="Kikuchi T."/>
        </authorList>
    </citation>
    <scope>NUCLEOTIDE SEQUENCE</scope>
    <source>
        <strain evidence="3">Ka4C1</strain>
    </source>
</reference>
<dbReference type="GO" id="GO:0043022">
    <property type="term" value="F:ribosome binding"/>
    <property type="evidence" value="ECO:0007669"/>
    <property type="project" value="InterPro"/>
</dbReference>
<dbReference type="AlphaFoldDB" id="A0A1I7RL23"/>
<dbReference type="Proteomes" id="UP000582659">
    <property type="component" value="Unassembled WGS sequence"/>
</dbReference>
<name>A0A1I7RL23_BURXY</name>
<keyword evidence="1" id="KW-0472">Membrane</keyword>
<dbReference type="Proteomes" id="UP000659654">
    <property type="component" value="Unassembled WGS sequence"/>
</dbReference>
<gene>
    <name evidence="3" type="ORF">BXYJ_LOCUS1199</name>
</gene>